<accession>L7LC18</accession>
<dbReference type="InterPro" id="IPR006311">
    <property type="entry name" value="TAT_signal"/>
</dbReference>
<evidence type="ECO:0000313" key="2">
    <source>
        <dbReference type="Proteomes" id="UP000053405"/>
    </source>
</evidence>
<dbReference type="EMBL" id="BANT01000045">
    <property type="protein sequence ID" value="GAC58675.1"/>
    <property type="molecule type" value="Genomic_DNA"/>
</dbReference>
<reference evidence="1 2" key="1">
    <citation type="submission" date="2012-12" db="EMBL/GenBank/DDBJ databases">
        <title>Whole genome shotgun sequence of Gordonia hirsuta NBRC 16056.</title>
        <authorList>
            <person name="Isaki-Nakamura S."/>
            <person name="Hosoyama A."/>
            <person name="Tsuchikane K."/>
            <person name="Katsumata H."/>
            <person name="Baba S."/>
            <person name="Yamazaki S."/>
            <person name="Fujita N."/>
        </authorList>
    </citation>
    <scope>NUCLEOTIDE SEQUENCE [LARGE SCALE GENOMIC DNA]</scope>
    <source>
        <strain evidence="1 2">NBRC 16056</strain>
    </source>
</reference>
<comment type="caution">
    <text evidence="1">The sequence shown here is derived from an EMBL/GenBank/DDBJ whole genome shotgun (WGS) entry which is preliminary data.</text>
</comment>
<name>L7LC18_9ACTN</name>
<keyword evidence="2" id="KW-1185">Reference proteome</keyword>
<dbReference type="PROSITE" id="PS51318">
    <property type="entry name" value="TAT"/>
    <property type="match status" value="1"/>
</dbReference>
<sequence length="159" mass="16248">MTPHAAPNRRTVLRGAAGLSVGLATGAAALACAPGPSERTLAAQALVEPARLARRQQRQAQQLAVRETAYTQALGRVAAERGAHAQALIDEINRLNAPTAADVDQTVAPLPVTLDALRDGLDQAARNSADAAAAADGFRAGLLASISASCTALREVQLA</sequence>
<dbReference type="STRING" id="1121927.GOHSU_45_00410"/>
<dbReference type="RefSeq" id="WP_005943249.1">
    <property type="nucleotide sequence ID" value="NZ_ATVK01000023.1"/>
</dbReference>
<gene>
    <name evidence="1" type="ORF">GOHSU_45_00410</name>
</gene>
<dbReference type="eggNOG" id="ENOG5031ZYH">
    <property type="taxonomic scope" value="Bacteria"/>
</dbReference>
<dbReference type="AlphaFoldDB" id="L7LC18"/>
<organism evidence="1 2">
    <name type="scientific">Gordonia hirsuta DSM 44140 = NBRC 16056</name>
    <dbReference type="NCBI Taxonomy" id="1121927"/>
    <lineage>
        <taxon>Bacteria</taxon>
        <taxon>Bacillati</taxon>
        <taxon>Actinomycetota</taxon>
        <taxon>Actinomycetes</taxon>
        <taxon>Mycobacteriales</taxon>
        <taxon>Gordoniaceae</taxon>
        <taxon>Gordonia</taxon>
    </lineage>
</organism>
<protein>
    <submittedName>
        <fullName evidence="1">Uncharacterized protein</fullName>
    </submittedName>
</protein>
<dbReference type="Proteomes" id="UP000053405">
    <property type="component" value="Unassembled WGS sequence"/>
</dbReference>
<evidence type="ECO:0000313" key="1">
    <source>
        <dbReference type="EMBL" id="GAC58675.1"/>
    </source>
</evidence>
<proteinExistence type="predicted"/>